<dbReference type="InterPro" id="IPR036047">
    <property type="entry name" value="F-box-like_dom_sf"/>
</dbReference>
<gene>
    <name evidence="3" type="ORF">LY90DRAFT_516356</name>
</gene>
<feature type="compositionally biased region" description="Low complexity" evidence="1">
    <location>
        <begin position="240"/>
        <end position="249"/>
    </location>
</feature>
<organism evidence="3 4">
    <name type="scientific">Neocallimastix californiae</name>
    <dbReference type="NCBI Taxonomy" id="1754190"/>
    <lineage>
        <taxon>Eukaryota</taxon>
        <taxon>Fungi</taxon>
        <taxon>Fungi incertae sedis</taxon>
        <taxon>Chytridiomycota</taxon>
        <taxon>Chytridiomycota incertae sedis</taxon>
        <taxon>Neocallimastigomycetes</taxon>
        <taxon>Neocallimastigales</taxon>
        <taxon>Neocallimastigaceae</taxon>
        <taxon>Neocallimastix</taxon>
    </lineage>
</organism>
<feature type="domain" description="F-box" evidence="2">
    <location>
        <begin position="13"/>
        <end position="46"/>
    </location>
</feature>
<proteinExistence type="predicted"/>
<protein>
    <recommendedName>
        <fullName evidence="2">F-box domain-containing protein</fullName>
    </recommendedName>
</protein>
<evidence type="ECO:0000259" key="2">
    <source>
        <dbReference type="Pfam" id="PF00646"/>
    </source>
</evidence>
<dbReference type="Gene3D" id="1.20.1280.50">
    <property type="match status" value="1"/>
</dbReference>
<dbReference type="OrthoDB" id="2154151at2759"/>
<dbReference type="AlphaFoldDB" id="A0A1Y2AEX4"/>
<dbReference type="EMBL" id="MCOG01000274">
    <property type="protein sequence ID" value="ORY21022.1"/>
    <property type="molecule type" value="Genomic_DNA"/>
</dbReference>
<dbReference type="Proteomes" id="UP000193920">
    <property type="component" value="Unassembled WGS sequence"/>
</dbReference>
<evidence type="ECO:0000256" key="1">
    <source>
        <dbReference type="SAM" id="MobiDB-lite"/>
    </source>
</evidence>
<sequence length="460" mass="54051">MLMQKSEKYSIIKQLPPEVWKIIFSDFSTKELWKTCSTSRYWSYLIINTLVSRLKKKPMDICKFYGDFLQPSKEPYITCIPFNSSYMNFSYDDYLIHIKQPQPIILGKWVSRSVGFVPWCQQESNKKNTNDLNHYNNKNNLKYYAEKPPTIYCWFCSPYNVDKEIAESGNISSMYDLPKAENCLLSNINYYYPSIDRNYFYSSYSRSNYYYNTNNDNNDSYNSSSTYLIPSYNHSSSGRYQNNFYNQNNNDDDGHNNRYYSSDLNKSSQSYQYQYYQEYQEQNINNEEVKYKNFKSNDNKNVDIYEISIGKGMARLKYELVNVEENPLNKLSSSPTDSYHLSSFCNKDKAININNKNNNYHNGINNSNFKSSSPKNSSKCVEGNCQMSINDFVGNINYNYNVASPKNPQGNYSNLIMDYYNPNLLTYSNMNYDKNNYKKSDTIIEVKIIELVIHPSAIFS</sequence>
<name>A0A1Y2AEX4_9FUNG</name>
<dbReference type="InterPro" id="IPR001810">
    <property type="entry name" value="F-box_dom"/>
</dbReference>
<keyword evidence="4" id="KW-1185">Reference proteome</keyword>
<dbReference type="CDD" id="cd09917">
    <property type="entry name" value="F-box_SF"/>
    <property type="match status" value="1"/>
</dbReference>
<reference evidence="3 4" key="1">
    <citation type="submission" date="2016-08" db="EMBL/GenBank/DDBJ databases">
        <title>A Parts List for Fungal Cellulosomes Revealed by Comparative Genomics.</title>
        <authorList>
            <consortium name="DOE Joint Genome Institute"/>
            <person name="Haitjema C.H."/>
            <person name="Gilmore S.P."/>
            <person name="Henske J.K."/>
            <person name="Solomon K.V."/>
            <person name="De Groot R."/>
            <person name="Kuo A."/>
            <person name="Mondo S.J."/>
            <person name="Salamov A.A."/>
            <person name="Labutti K."/>
            <person name="Zhao Z."/>
            <person name="Chiniquy J."/>
            <person name="Barry K."/>
            <person name="Brewer H.M."/>
            <person name="Purvine S.O."/>
            <person name="Wright A.T."/>
            <person name="Boxma B."/>
            <person name="Van Alen T."/>
            <person name="Hackstein J.H."/>
            <person name="Baker S.E."/>
            <person name="Grigoriev I.V."/>
            <person name="O'Malley M.A."/>
        </authorList>
    </citation>
    <scope>NUCLEOTIDE SEQUENCE [LARGE SCALE GENOMIC DNA]</scope>
    <source>
        <strain evidence="3 4">G1</strain>
    </source>
</reference>
<evidence type="ECO:0000313" key="3">
    <source>
        <dbReference type="EMBL" id="ORY21022.1"/>
    </source>
</evidence>
<feature type="region of interest" description="Disordered" evidence="1">
    <location>
        <begin position="239"/>
        <end position="263"/>
    </location>
</feature>
<evidence type="ECO:0000313" key="4">
    <source>
        <dbReference type="Proteomes" id="UP000193920"/>
    </source>
</evidence>
<comment type="caution">
    <text evidence="3">The sequence shown here is derived from an EMBL/GenBank/DDBJ whole genome shotgun (WGS) entry which is preliminary data.</text>
</comment>
<dbReference type="Pfam" id="PF00646">
    <property type="entry name" value="F-box"/>
    <property type="match status" value="1"/>
</dbReference>
<dbReference type="SUPFAM" id="SSF81383">
    <property type="entry name" value="F-box domain"/>
    <property type="match status" value="1"/>
</dbReference>
<accession>A0A1Y2AEX4</accession>